<evidence type="ECO:0008006" key="4">
    <source>
        <dbReference type="Google" id="ProtNLM"/>
    </source>
</evidence>
<name>A0A319DDE4_9EURO</name>
<evidence type="ECO:0000256" key="1">
    <source>
        <dbReference type="SAM" id="MobiDB-lite"/>
    </source>
</evidence>
<dbReference type="SUPFAM" id="SSF55729">
    <property type="entry name" value="Acyl-CoA N-acyltransferases (Nat)"/>
    <property type="match status" value="1"/>
</dbReference>
<dbReference type="InterPro" id="IPR016181">
    <property type="entry name" value="Acyl_CoA_acyltransferase"/>
</dbReference>
<proteinExistence type="predicted"/>
<evidence type="ECO:0000313" key="3">
    <source>
        <dbReference type="Proteomes" id="UP000247810"/>
    </source>
</evidence>
<dbReference type="VEuPathDB" id="FungiDB:BO71DRAFT_323179"/>
<gene>
    <name evidence="2" type="ORF">BO71DRAFT_323179</name>
</gene>
<dbReference type="Gene3D" id="3.40.630.30">
    <property type="match status" value="1"/>
</dbReference>
<sequence>MLTVEELNMMSQEEVQAVLRRVQQEATYEIFNRRDLYYITANPEALGKCRDGPGTNVNSNIYRKISQRRNVWPDQEGDSDGVPRLPPKPSEEEGESDDDMENLERLKGFDNAKVAWWEAFEQTAHAYPTIVDGKVTLTSEPNEEQEELIPKLCQFDQHPHASQNPSDVPNIAFVRDWRLGEEGDWEYYPYRMYHAEAWKRTFRRWLDDTVRRSCYANMFHEAFFDGTGHPDGVRSFYVPQSPDISTVMDPADEEGLLHRHETAEGYCRNMAIHHRKEQEKAAVDNRRAREAYLGYLQESEKNPHSPKAKVYFRPAEMRDVPQLIPILNWFAKNSTVSGDLTDVQPADVRERITTAKNAKLPFILAVERKDRRAATDDDKAPEKLFGYALVTDYMDPESSGKYTVQLEMFVIPEQQRLGIGRCLLDKVKEICDPSFTPRAGYFFNISREERHKYGLGGQRVLARLMVVLSFVPEDRPKYKWVKEWLEKHGFELQGQLKGARVKDERFLDVNYLVRNSWFIHSNYH</sequence>
<dbReference type="AlphaFoldDB" id="A0A319DDE4"/>
<dbReference type="OrthoDB" id="2129362at2759"/>
<keyword evidence="3" id="KW-1185">Reference proteome</keyword>
<protein>
    <recommendedName>
        <fullName evidence="4">N-acetyltransferase domain-containing protein</fullName>
    </recommendedName>
</protein>
<dbReference type="CDD" id="cd04301">
    <property type="entry name" value="NAT_SF"/>
    <property type="match status" value="1"/>
</dbReference>
<feature type="region of interest" description="Disordered" evidence="1">
    <location>
        <begin position="68"/>
        <end position="100"/>
    </location>
</feature>
<dbReference type="Proteomes" id="UP000247810">
    <property type="component" value="Unassembled WGS sequence"/>
</dbReference>
<evidence type="ECO:0000313" key="2">
    <source>
        <dbReference type="EMBL" id="PYH95440.1"/>
    </source>
</evidence>
<dbReference type="EMBL" id="KZ825853">
    <property type="protein sequence ID" value="PYH95440.1"/>
    <property type="molecule type" value="Genomic_DNA"/>
</dbReference>
<reference evidence="2 3" key="1">
    <citation type="submission" date="2018-02" db="EMBL/GenBank/DDBJ databases">
        <title>The genomes of Aspergillus section Nigri reveals drivers in fungal speciation.</title>
        <authorList>
            <consortium name="DOE Joint Genome Institute"/>
            <person name="Vesth T.C."/>
            <person name="Nybo J."/>
            <person name="Theobald S."/>
            <person name="Brandl J."/>
            <person name="Frisvad J.C."/>
            <person name="Nielsen K.F."/>
            <person name="Lyhne E.K."/>
            <person name="Kogle M.E."/>
            <person name="Kuo A."/>
            <person name="Riley R."/>
            <person name="Clum A."/>
            <person name="Nolan M."/>
            <person name="Lipzen A."/>
            <person name="Salamov A."/>
            <person name="Henrissat B."/>
            <person name="Wiebenga A."/>
            <person name="De vries R.P."/>
            <person name="Grigoriev I.V."/>
            <person name="Mortensen U.H."/>
            <person name="Andersen M.R."/>
            <person name="Baker S.E."/>
        </authorList>
    </citation>
    <scope>NUCLEOTIDE SEQUENCE [LARGE SCALE GENOMIC DNA]</scope>
    <source>
        <strain evidence="2 3">CBS 707.79</strain>
    </source>
</reference>
<organism evidence="2 3">
    <name type="scientific">Aspergillus ellipticus CBS 707.79</name>
    <dbReference type="NCBI Taxonomy" id="1448320"/>
    <lineage>
        <taxon>Eukaryota</taxon>
        <taxon>Fungi</taxon>
        <taxon>Dikarya</taxon>
        <taxon>Ascomycota</taxon>
        <taxon>Pezizomycotina</taxon>
        <taxon>Eurotiomycetes</taxon>
        <taxon>Eurotiomycetidae</taxon>
        <taxon>Eurotiales</taxon>
        <taxon>Aspergillaceae</taxon>
        <taxon>Aspergillus</taxon>
        <taxon>Aspergillus subgen. Circumdati</taxon>
    </lineage>
</organism>
<accession>A0A319DDE4</accession>